<sequence length="319" mass="37451">MNLQPELLPDGMQAFLSFLQSRGRKPSTLKRYEYDLADFHRFIDVVLDGEEAAVTPDDITTYFHILAEERHYQLRTLKRIQTVLVRYFRFLRDTKRIASNPMAELPVDDSVWNVLKEEELIAPKEMKRLMDTLESDSGLSDKQQAVRPMLAPRNIVILKLFYDYGLRMHELASIRIEHLHLTRGELDITEGNPRTLKLTKELQKQLYYYLDVIPQAVRPSFDGEPLFVAFDFQRQTYRWSYENDQPKNLTEVAIQKMIREERKRAGIERAISATHFRNSYIVRELESGVSPEELMDRLGLQSMLTLTKYIRYVNEEAAG</sequence>
<name>A0A1H2QYX0_9BACI</name>
<gene>
    <name evidence="7" type="ORF">SAMN05421781_0499</name>
</gene>
<dbReference type="SUPFAM" id="SSF56349">
    <property type="entry name" value="DNA breaking-rejoining enzymes"/>
    <property type="match status" value="1"/>
</dbReference>
<dbReference type="InterPro" id="IPR002104">
    <property type="entry name" value="Integrase_catalytic"/>
</dbReference>
<dbReference type="GO" id="GO:0006310">
    <property type="term" value="P:DNA recombination"/>
    <property type="evidence" value="ECO:0007669"/>
    <property type="project" value="UniProtKB-KW"/>
</dbReference>
<keyword evidence="3" id="KW-0233">DNA recombination</keyword>
<dbReference type="Gene3D" id="1.10.443.10">
    <property type="entry name" value="Intergrase catalytic core"/>
    <property type="match status" value="1"/>
</dbReference>
<dbReference type="CDD" id="cd00397">
    <property type="entry name" value="DNA_BRE_C"/>
    <property type="match status" value="1"/>
</dbReference>
<dbReference type="RefSeq" id="WP_176967609.1">
    <property type="nucleotide sequence ID" value="NZ_FNNC01000001.1"/>
</dbReference>
<evidence type="ECO:0000256" key="1">
    <source>
        <dbReference type="ARBA" id="ARBA00022908"/>
    </source>
</evidence>
<evidence type="ECO:0000259" key="6">
    <source>
        <dbReference type="PROSITE" id="PS51900"/>
    </source>
</evidence>
<dbReference type="PROSITE" id="PS51898">
    <property type="entry name" value="TYR_RECOMBINASE"/>
    <property type="match status" value="1"/>
</dbReference>
<dbReference type="PANTHER" id="PTHR30349">
    <property type="entry name" value="PHAGE INTEGRASE-RELATED"/>
    <property type="match status" value="1"/>
</dbReference>
<dbReference type="PANTHER" id="PTHR30349:SF86">
    <property type="entry name" value="INTEGRASE_RECOMBINASE AQ_AA09-RELATED"/>
    <property type="match status" value="1"/>
</dbReference>
<dbReference type="PROSITE" id="PS51900">
    <property type="entry name" value="CB"/>
    <property type="match status" value="1"/>
</dbReference>
<dbReference type="GO" id="GO:0015074">
    <property type="term" value="P:DNA integration"/>
    <property type="evidence" value="ECO:0007669"/>
    <property type="project" value="UniProtKB-KW"/>
</dbReference>
<dbReference type="Pfam" id="PF13495">
    <property type="entry name" value="Phage_int_SAM_4"/>
    <property type="match status" value="1"/>
</dbReference>
<evidence type="ECO:0000313" key="8">
    <source>
        <dbReference type="Proteomes" id="UP000199488"/>
    </source>
</evidence>
<reference evidence="7 8" key="1">
    <citation type="submission" date="2016-10" db="EMBL/GenBank/DDBJ databases">
        <authorList>
            <person name="de Groot N.N."/>
        </authorList>
    </citation>
    <scope>NUCLEOTIDE SEQUENCE [LARGE SCALE GENOMIC DNA]</scope>
    <source>
        <strain evidence="7 8">DSM 23126</strain>
    </source>
</reference>
<dbReference type="InterPro" id="IPR004107">
    <property type="entry name" value="Integrase_SAM-like_N"/>
</dbReference>
<evidence type="ECO:0000313" key="7">
    <source>
        <dbReference type="EMBL" id="SDW11639.1"/>
    </source>
</evidence>
<evidence type="ECO:0000259" key="5">
    <source>
        <dbReference type="PROSITE" id="PS51898"/>
    </source>
</evidence>
<accession>A0A1H2QYX0</accession>
<keyword evidence="8" id="KW-1185">Reference proteome</keyword>
<dbReference type="STRING" id="1122204.SAMN05421781_0499"/>
<dbReference type="AlphaFoldDB" id="A0A1H2QYX0"/>
<protein>
    <submittedName>
        <fullName evidence="7">Site-specific recombinase XerD</fullName>
    </submittedName>
</protein>
<dbReference type="Proteomes" id="UP000199488">
    <property type="component" value="Unassembled WGS sequence"/>
</dbReference>
<dbReference type="GO" id="GO:0003677">
    <property type="term" value="F:DNA binding"/>
    <property type="evidence" value="ECO:0007669"/>
    <property type="project" value="UniProtKB-UniRule"/>
</dbReference>
<organism evidence="7 8">
    <name type="scientific">Marinococcus luteus</name>
    <dbReference type="NCBI Taxonomy" id="1122204"/>
    <lineage>
        <taxon>Bacteria</taxon>
        <taxon>Bacillati</taxon>
        <taxon>Bacillota</taxon>
        <taxon>Bacilli</taxon>
        <taxon>Bacillales</taxon>
        <taxon>Bacillaceae</taxon>
        <taxon>Marinococcus</taxon>
    </lineage>
</organism>
<keyword evidence="2 4" id="KW-0238">DNA-binding</keyword>
<evidence type="ECO:0000256" key="2">
    <source>
        <dbReference type="ARBA" id="ARBA00023125"/>
    </source>
</evidence>
<proteinExistence type="predicted"/>
<keyword evidence="1" id="KW-0229">DNA integration</keyword>
<evidence type="ECO:0000256" key="4">
    <source>
        <dbReference type="PROSITE-ProRule" id="PRU01248"/>
    </source>
</evidence>
<dbReference type="InterPro" id="IPR044068">
    <property type="entry name" value="CB"/>
</dbReference>
<feature type="domain" description="Tyr recombinase" evidence="5">
    <location>
        <begin position="116"/>
        <end position="319"/>
    </location>
</feature>
<dbReference type="EMBL" id="FNNC01000001">
    <property type="protein sequence ID" value="SDW11639.1"/>
    <property type="molecule type" value="Genomic_DNA"/>
</dbReference>
<dbReference type="Gene3D" id="1.10.150.130">
    <property type="match status" value="1"/>
</dbReference>
<dbReference type="InterPro" id="IPR011010">
    <property type="entry name" value="DNA_brk_join_enz"/>
</dbReference>
<dbReference type="InterPro" id="IPR050090">
    <property type="entry name" value="Tyrosine_recombinase_XerCD"/>
</dbReference>
<dbReference type="Pfam" id="PF00589">
    <property type="entry name" value="Phage_integrase"/>
    <property type="match status" value="1"/>
</dbReference>
<dbReference type="InterPro" id="IPR013762">
    <property type="entry name" value="Integrase-like_cat_sf"/>
</dbReference>
<dbReference type="InterPro" id="IPR010998">
    <property type="entry name" value="Integrase_recombinase_N"/>
</dbReference>
<evidence type="ECO:0000256" key="3">
    <source>
        <dbReference type="ARBA" id="ARBA00023172"/>
    </source>
</evidence>
<feature type="domain" description="Core-binding (CB)" evidence="6">
    <location>
        <begin position="6"/>
        <end position="92"/>
    </location>
</feature>